<dbReference type="GO" id="GO:0035266">
    <property type="term" value="P:meristem growth"/>
    <property type="evidence" value="ECO:0007669"/>
    <property type="project" value="InterPro"/>
</dbReference>
<keyword evidence="1" id="KW-0853">WD repeat</keyword>
<dbReference type="SUPFAM" id="SSF50978">
    <property type="entry name" value="WD40 repeat-like"/>
    <property type="match status" value="1"/>
</dbReference>
<dbReference type="PROSITE" id="PS50082">
    <property type="entry name" value="WD_REPEATS_2"/>
    <property type="match status" value="1"/>
</dbReference>
<dbReference type="PANTHER" id="PTHR45086:SF1">
    <property type="entry name" value="WD REPEAT-CONTAINING PROTEIN PCN"/>
    <property type="match status" value="1"/>
</dbReference>
<dbReference type="InterPro" id="IPR011047">
    <property type="entry name" value="Quinoprotein_ADH-like_sf"/>
</dbReference>
<evidence type="ECO:0000256" key="2">
    <source>
        <dbReference type="SAM" id="MobiDB-lite"/>
    </source>
</evidence>
<dbReference type="InterPro" id="IPR044622">
    <property type="entry name" value="PCN"/>
</dbReference>
<organism evidence="3 4">
    <name type="scientific">Zingiber officinale</name>
    <name type="common">Ginger</name>
    <name type="synonym">Amomum zingiber</name>
    <dbReference type="NCBI Taxonomy" id="94328"/>
    <lineage>
        <taxon>Eukaryota</taxon>
        <taxon>Viridiplantae</taxon>
        <taxon>Streptophyta</taxon>
        <taxon>Embryophyta</taxon>
        <taxon>Tracheophyta</taxon>
        <taxon>Spermatophyta</taxon>
        <taxon>Magnoliopsida</taxon>
        <taxon>Liliopsida</taxon>
        <taxon>Zingiberales</taxon>
        <taxon>Zingiberaceae</taxon>
        <taxon>Zingiber</taxon>
    </lineage>
</organism>
<dbReference type="SUPFAM" id="SSF50998">
    <property type="entry name" value="Quinoprotein alcohol dehydrogenase-like"/>
    <property type="match status" value="1"/>
</dbReference>
<evidence type="ECO:0000313" key="3">
    <source>
        <dbReference type="EMBL" id="KAG6537072.1"/>
    </source>
</evidence>
<dbReference type="InterPro" id="IPR015943">
    <property type="entry name" value="WD40/YVTN_repeat-like_dom_sf"/>
</dbReference>
<dbReference type="SMART" id="SM00320">
    <property type="entry name" value="WD40"/>
    <property type="match status" value="7"/>
</dbReference>
<gene>
    <name evidence="3" type="ORF">ZIOFF_002152</name>
</gene>
<dbReference type="Gene3D" id="2.130.10.10">
    <property type="entry name" value="YVTN repeat-like/Quinoprotein amine dehydrogenase"/>
    <property type="match status" value="3"/>
</dbReference>
<protein>
    <submittedName>
        <fullName evidence="3">Uncharacterized protein</fullName>
    </submittedName>
</protein>
<evidence type="ECO:0000313" key="4">
    <source>
        <dbReference type="Proteomes" id="UP000734854"/>
    </source>
</evidence>
<dbReference type="Pfam" id="PF00400">
    <property type="entry name" value="WD40"/>
    <property type="match status" value="2"/>
</dbReference>
<feature type="repeat" description="WD" evidence="1">
    <location>
        <begin position="252"/>
        <end position="293"/>
    </location>
</feature>
<dbReference type="Proteomes" id="UP000734854">
    <property type="component" value="Unassembled WGS sequence"/>
</dbReference>
<dbReference type="InterPro" id="IPR001680">
    <property type="entry name" value="WD40_rpt"/>
</dbReference>
<dbReference type="EMBL" id="JACMSC010000001">
    <property type="protein sequence ID" value="KAG6537072.1"/>
    <property type="molecule type" value="Genomic_DNA"/>
</dbReference>
<keyword evidence="4" id="KW-1185">Reference proteome</keyword>
<proteinExistence type="predicted"/>
<reference evidence="3 4" key="1">
    <citation type="submission" date="2020-08" db="EMBL/GenBank/DDBJ databases">
        <title>Plant Genome Project.</title>
        <authorList>
            <person name="Zhang R.-G."/>
        </authorList>
    </citation>
    <scope>NUCLEOTIDE SEQUENCE [LARGE SCALE GENOMIC DNA]</scope>
    <source>
        <tissue evidence="3">Rhizome</tissue>
    </source>
</reference>
<name>A0A8J5HZH9_ZINOF</name>
<dbReference type="AlphaFoldDB" id="A0A8J5HZH9"/>
<feature type="region of interest" description="Disordered" evidence="2">
    <location>
        <begin position="171"/>
        <end position="213"/>
    </location>
</feature>
<evidence type="ECO:0000256" key="1">
    <source>
        <dbReference type="PROSITE-ProRule" id="PRU00221"/>
    </source>
</evidence>
<dbReference type="PANTHER" id="PTHR45086">
    <property type="entry name" value="WD REPEAT-CONTAINING PROTEIN PCN"/>
    <property type="match status" value="1"/>
</dbReference>
<comment type="caution">
    <text evidence="3">The sequence shown here is derived from an EMBL/GenBank/DDBJ whole genome shotgun (WGS) entry which is preliminary data.</text>
</comment>
<dbReference type="InterPro" id="IPR036322">
    <property type="entry name" value="WD40_repeat_dom_sf"/>
</dbReference>
<feature type="compositionally biased region" description="Polar residues" evidence="2">
    <location>
        <begin position="196"/>
        <end position="205"/>
    </location>
</feature>
<dbReference type="GO" id="GO:0010073">
    <property type="term" value="P:meristem maintenance"/>
    <property type="evidence" value="ECO:0007669"/>
    <property type="project" value="InterPro"/>
</dbReference>
<dbReference type="PROSITE" id="PS50294">
    <property type="entry name" value="WD_REPEATS_REGION"/>
    <property type="match status" value="1"/>
</dbReference>
<accession>A0A8J5HZH9</accession>
<sequence length="845" mass="94498">MEKLRIHRSRSVEWKPSAVVALATSADGSRVAAAREDGSLEIWLVSPGSIGWHCQLTMQGDPSSRVSSLLWCRPSPRNAGLGRLLSSSIDGSIYEWDLYSLNKKLHLHPLTENEAAGLVAIESELTNEPHEEDKMGHYTKVFALLTIDKSFKVVLDSVGVSIWQMALEPSDDSMHTDKTNNEPVSNGHSNHHVQSDSESSFSDNEGNSDSDGEFHAMTTLTASQRLAVACDDGCIRMYHVFDKDELTYNRSFPRVSGRILSLAWSHDARLIFSGSSDGLIRCWSVASFQENYRITVGLGGLGSGHELCIWSLIFLRCGTLVSGDSSGSVQFWDSQHGTLLQAHTYHKGDAKALTASQDDVFSAGSDGQVVLYKLSKLTGEQMVKWIYVGYVRAHTHDVTALAMAKPIRREDQFHDKKTRKIRRQEKPINFSYHKWARSGVPMLISGGDDAKLFAYSAKEFTQFSPHDMCPAPQRPLLKLASTTINCGVPVMLFQSSDYLDVLDVKIDGKLVVTQLLARVKSKGSRKIICSAISGSGMLFAYSNQVKPFLFELKKPKAQKTKWMIEKIQLPNKLPYAHSLLLSADSSCLMLAGHDRKIYIVDIKKSEIVQTFVPQRKLDRMNVAANEPPITQMFTSVDGQWLAAINSFGDIYIFDLEIKRQHWFVSRLNDASVTAGGFPPKNSNTFVVTTASNEIFELDLKAKNLGEWSKHHSAHLPRAFQEFPGEIIGLSFLPFSSSTSAIVYSARAMCLINFAIPADQDMEFQNGSDQPLENHDCKNSNGAMQKRKFQEHESRTNENDFDLFVFKDPTLFVSHFSENSILIVEKQWKEVVRNFEAPVHRHIFGT</sequence>